<dbReference type="InterPro" id="IPR013221">
    <property type="entry name" value="Mur_ligase_cen"/>
</dbReference>
<organism evidence="2 3">
    <name type="scientific">Leptospira kmetyi</name>
    <dbReference type="NCBI Taxonomy" id="408139"/>
    <lineage>
        <taxon>Bacteria</taxon>
        <taxon>Pseudomonadati</taxon>
        <taxon>Spirochaetota</taxon>
        <taxon>Spirochaetia</taxon>
        <taxon>Leptospirales</taxon>
        <taxon>Leptospiraceae</taxon>
        <taxon>Leptospira</taxon>
    </lineage>
</organism>
<dbReference type="RefSeq" id="WP_123179145.1">
    <property type="nucleotide sequence ID" value="NZ_CP033614.1"/>
</dbReference>
<dbReference type="PRINTS" id="PR01758">
    <property type="entry name" value="CAPSULEPROTB"/>
</dbReference>
<proteinExistence type="predicted"/>
<dbReference type="NCBIfam" id="TIGR04012">
    <property type="entry name" value="poly_gGlu_PgsB"/>
    <property type="match status" value="1"/>
</dbReference>
<feature type="domain" description="Mur ligase central" evidence="1">
    <location>
        <begin position="39"/>
        <end position="194"/>
    </location>
</feature>
<evidence type="ECO:0000313" key="2">
    <source>
        <dbReference type="EMBL" id="AYV54638.1"/>
    </source>
</evidence>
<protein>
    <submittedName>
        <fullName evidence="2">Poly-gamma-glutamate synthase PgsB</fullName>
    </submittedName>
</protein>
<gene>
    <name evidence="2" type="primary">pgsB</name>
    <name evidence="2" type="ORF">EFP84_03310</name>
</gene>
<dbReference type="Pfam" id="PF08245">
    <property type="entry name" value="Mur_ligase_M"/>
    <property type="match status" value="1"/>
</dbReference>
<dbReference type="EMBL" id="CP033614">
    <property type="protein sequence ID" value="AYV54638.1"/>
    <property type="molecule type" value="Genomic_DNA"/>
</dbReference>
<dbReference type="AlphaFoldDB" id="A0AAD0XPC1"/>
<dbReference type="InterPro" id="IPR008337">
    <property type="entry name" value="Capsule_biosynth_CapB"/>
</dbReference>
<reference evidence="2 3" key="1">
    <citation type="submission" date="2018-11" db="EMBL/GenBank/DDBJ databases">
        <title>Complete genome sequence of Leptospira kmetyi isolate LS 001/16 from soil sample associated with a leptospirosis patient in Kelantan.</title>
        <authorList>
            <person name="Muhammad Yusoff F."/>
            <person name="Muhammad Yusoff S."/>
            <person name="Ahmad M.N."/>
            <person name="Yusof N.Y."/>
            <person name="Aziah I."/>
        </authorList>
    </citation>
    <scope>NUCLEOTIDE SEQUENCE [LARGE SCALE GENOMIC DNA]</scope>
    <source>
        <strain evidence="2 3">LS 001/16</strain>
    </source>
</reference>
<dbReference type="Proteomes" id="UP000276407">
    <property type="component" value="Chromosome 1"/>
</dbReference>
<dbReference type="GO" id="GO:0045227">
    <property type="term" value="P:capsule polysaccharide biosynthetic process"/>
    <property type="evidence" value="ECO:0007669"/>
    <property type="project" value="InterPro"/>
</dbReference>
<dbReference type="GO" id="GO:0016020">
    <property type="term" value="C:membrane"/>
    <property type="evidence" value="ECO:0007669"/>
    <property type="project" value="InterPro"/>
</dbReference>
<name>A0AAD0XPC1_9LEPT</name>
<dbReference type="GO" id="GO:0016881">
    <property type="term" value="F:acid-amino acid ligase activity"/>
    <property type="evidence" value="ECO:0007669"/>
    <property type="project" value="InterPro"/>
</dbReference>
<evidence type="ECO:0000259" key="1">
    <source>
        <dbReference type="Pfam" id="PF08245"/>
    </source>
</evidence>
<dbReference type="Gene3D" id="3.40.1190.10">
    <property type="entry name" value="Mur-like, catalytic domain"/>
    <property type="match status" value="1"/>
</dbReference>
<dbReference type="InterPro" id="IPR036565">
    <property type="entry name" value="Mur-like_cat_sf"/>
</dbReference>
<dbReference type="InterPro" id="IPR050061">
    <property type="entry name" value="MurCDEF_pg_biosynth"/>
</dbReference>
<dbReference type="PANTHER" id="PTHR43445:SF1">
    <property type="entry name" value="PGA SYNTHASE CAPB"/>
    <property type="match status" value="1"/>
</dbReference>
<evidence type="ECO:0000313" key="3">
    <source>
        <dbReference type="Proteomes" id="UP000276407"/>
    </source>
</evidence>
<dbReference type="PANTHER" id="PTHR43445">
    <property type="entry name" value="UDP-N-ACETYLMURAMATE--L-ALANINE LIGASE-RELATED"/>
    <property type="match status" value="1"/>
</dbReference>
<accession>A0AAD0XPC1</accession>
<dbReference type="KEGG" id="lkm:EFP84_03310"/>
<dbReference type="GO" id="GO:0005524">
    <property type="term" value="F:ATP binding"/>
    <property type="evidence" value="ECO:0007669"/>
    <property type="project" value="InterPro"/>
</dbReference>
<sequence length="407" mass="46400">MSFSIFVFGLLILFFFLFLKNEKRKHDLSIENVPIRIHINGTRGKSSVTRLIHSILVEEGWKVFAKMTGSVPSLLFPDRNERRIFRNKISIGEQGSFLRFASTNDAQAVVLECMAVQPRYQKESEEILIQATHTILTNVRPDHGEWTQSEEEIWKGFSETIPKEGILILGSSVTNSKAATYFETIADQRNTNVVNAEMPNGETSHSSDFIQAALRSLRYPEHPENVEIAVRVCKTLGVTETSILSGIAKTFPDPGALRITEMEFEGKKQRFVFAFAANDTVSWNSILQETRKTGKDKKQSFDSVVVVFNSKQERPIRTMEFAKFFSKKEEFSKIYFFGAWKNLFRSFYQGNAELIFCKNDFCFDENECQRGSHLWIGAGNFQGPGRIRLSEFVERIQTEHGDGAHVG</sequence>
<dbReference type="SUPFAM" id="SSF53623">
    <property type="entry name" value="MurD-like peptide ligases, catalytic domain"/>
    <property type="match status" value="1"/>
</dbReference>